<protein>
    <recommendedName>
        <fullName evidence="3">Disease resistance protein (TIR-NBS-LRR class) family</fullName>
    </recommendedName>
</protein>
<dbReference type="Proteomes" id="UP000585474">
    <property type="component" value="Unassembled WGS sequence"/>
</dbReference>
<accession>A0A7J0DCW3</accession>
<dbReference type="OrthoDB" id="1901675at2759"/>
<keyword evidence="2" id="KW-1185">Reference proteome</keyword>
<proteinExistence type="predicted"/>
<gene>
    <name evidence="1" type="ORF">Acr_00g0018420</name>
</gene>
<dbReference type="Gene3D" id="3.80.10.10">
    <property type="entry name" value="Ribonuclease Inhibitor"/>
    <property type="match status" value="1"/>
</dbReference>
<dbReference type="AlphaFoldDB" id="A0A7J0DCW3"/>
<evidence type="ECO:0000313" key="2">
    <source>
        <dbReference type="Proteomes" id="UP000585474"/>
    </source>
</evidence>
<dbReference type="Pfam" id="PF00560">
    <property type="entry name" value="LRR_1"/>
    <property type="match status" value="2"/>
</dbReference>
<organism evidence="1 2">
    <name type="scientific">Actinidia rufa</name>
    <dbReference type="NCBI Taxonomy" id="165716"/>
    <lineage>
        <taxon>Eukaryota</taxon>
        <taxon>Viridiplantae</taxon>
        <taxon>Streptophyta</taxon>
        <taxon>Embryophyta</taxon>
        <taxon>Tracheophyta</taxon>
        <taxon>Spermatophyta</taxon>
        <taxon>Magnoliopsida</taxon>
        <taxon>eudicotyledons</taxon>
        <taxon>Gunneridae</taxon>
        <taxon>Pentapetalae</taxon>
        <taxon>asterids</taxon>
        <taxon>Ericales</taxon>
        <taxon>Actinidiaceae</taxon>
        <taxon>Actinidia</taxon>
    </lineage>
</organism>
<evidence type="ECO:0000313" key="1">
    <source>
        <dbReference type="EMBL" id="GFS31636.1"/>
    </source>
</evidence>
<sequence>MRKLPRSMAMVKSLETLDIYGCSNLEEFPKQIGNLQSLIVLNVDGITINQSLSTGGEVKAWHSFMQPQLLKLRKPPEISLAALPRSLAKLSLANCNLSDDAFPRDLSNLLSLQFLNLSDNPIQSLPDFIRALTGLQNLSIESCTRLQSLGCHEEHIFCVYLPGSKVPPWFNVTNIGSSISFAVPSLLNFRIQGFNTTKSLVWSHHPPFYGIPEADENMIWLSYWKFENQLEGGDELNVSVVGREGFQVKEVGVRIVYKEEQEEKSIQIHSTSEAAASQQIILYGKVVPGTVSARPARLNFYCLGAHFKNCRFCPLPYCGTWTLDDPKSQ</sequence>
<dbReference type="EMBL" id="BJWL01000149">
    <property type="protein sequence ID" value="GFS31636.1"/>
    <property type="molecule type" value="Genomic_DNA"/>
</dbReference>
<evidence type="ECO:0008006" key="3">
    <source>
        <dbReference type="Google" id="ProtNLM"/>
    </source>
</evidence>
<dbReference type="PROSITE" id="PS51450">
    <property type="entry name" value="LRR"/>
    <property type="match status" value="1"/>
</dbReference>
<dbReference type="SUPFAM" id="SSF52047">
    <property type="entry name" value="RNI-like"/>
    <property type="match status" value="1"/>
</dbReference>
<comment type="caution">
    <text evidence="1">The sequence shown here is derived from an EMBL/GenBank/DDBJ whole genome shotgun (WGS) entry which is preliminary data.</text>
</comment>
<dbReference type="PANTHER" id="PTHR45752:SF195">
    <property type="entry name" value="LEUCINE-RICH REPEAT (LRR) FAMILY PROTEIN-RELATED"/>
    <property type="match status" value="1"/>
</dbReference>
<name>A0A7J0DCW3_9ERIC</name>
<dbReference type="InterPro" id="IPR032675">
    <property type="entry name" value="LRR_dom_sf"/>
</dbReference>
<dbReference type="PANTHER" id="PTHR45752">
    <property type="entry name" value="LEUCINE-RICH REPEAT-CONTAINING"/>
    <property type="match status" value="1"/>
</dbReference>
<reference evidence="2" key="1">
    <citation type="submission" date="2019-07" db="EMBL/GenBank/DDBJ databases">
        <title>De Novo Assembly of kiwifruit Actinidia rufa.</title>
        <authorList>
            <person name="Sugita-Konishi S."/>
            <person name="Sato K."/>
            <person name="Mori E."/>
            <person name="Abe Y."/>
            <person name="Kisaki G."/>
            <person name="Hamano K."/>
            <person name="Suezawa K."/>
            <person name="Otani M."/>
            <person name="Fukuda T."/>
            <person name="Manabe T."/>
            <person name="Gomi K."/>
            <person name="Tabuchi M."/>
            <person name="Akimitsu K."/>
            <person name="Kataoka I."/>
        </authorList>
    </citation>
    <scope>NUCLEOTIDE SEQUENCE [LARGE SCALE GENOMIC DNA]</scope>
    <source>
        <strain evidence="2">cv. Fuchu</strain>
    </source>
</reference>
<dbReference type="InterPro" id="IPR050715">
    <property type="entry name" value="LRR-SigEffector_domain"/>
</dbReference>
<dbReference type="InterPro" id="IPR001611">
    <property type="entry name" value="Leu-rich_rpt"/>
</dbReference>